<comment type="caution">
    <text evidence="3 4">Lacks conserved residue(s) required for the propagation of feature annotation.</text>
</comment>
<dbReference type="EC" id="2.3.1.286" evidence="3"/>
<dbReference type="PROSITE" id="PS50305">
    <property type="entry name" value="SIRTUIN"/>
    <property type="match status" value="1"/>
</dbReference>
<dbReference type="InterPro" id="IPR027546">
    <property type="entry name" value="Sirtuin_class_III"/>
</dbReference>
<dbReference type="EMBL" id="JAUHJS010000001">
    <property type="protein sequence ID" value="MDN4164330.1"/>
    <property type="molecule type" value="Genomic_DNA"/>
</dbReference>
<dbReference type="InterPro" id="IPR050134">
    <property type="entry name" value="NAD-dep_sirtuin_deacylases"/>
</dbReference>
<dbReference type="PANTHER" id="PTHR11085:SF4">
    <property type="entry name" value="NAD-DEPENDENT PROTEIN DEACYLASE"/>
    <property type="match status" value="1"/>
</dbReference>
<feature type="binding site" evidence="3">
    <location>
        <position position="57"/>
    </location>
    <ligand>
        <name>substrate</name>
    </ligand>
</feature>
<dbReference type="Pfam" id="PF02146">
    <property type="entry name" value="SIR2"/>
    <property type="match status" value="1"/>
</dbReference>
<dbReference type="CDD" id="cd01412">
    <property type="entry name" value="SIRT5_Af1_CobB"/>
    <property type="match status" value="1"/>
</dbReference>
<feature type="binding site" evidence="3">
    <location>
        <position position="54"/>
    </location>
    <ligand>
        <name>substrate</name>
    </ligand>
</feature>
<organism evidence="6 7">
    <name type="scientific">Shiella aurantiaca</name>
    <dbReference type="NCBI Taxonomy" id="3058365"/>
    <lineage>
        <taxon>Bacteria</taxon>
        <taxon>Pseudomonadati</taxon>
        <taxon>Bacteroidota</taxon>
        <taxon>Cytophagia</taxon>
        <taxon>Cytophagales</taxon>
        <taxon>Shiellaceae</taxon>
        <taxon>Shiella</taxon>
    </lineage>
</organism>
<evidence type="ECO:0000256" key="3">
    <source>
        <dbReference type="HAMAP-Rule" id="MF_01121"/>
    </source>
</evidence>
<comment type="caution">
    <text evidence="6">The sequence shown here is derived from an EMBL/GenBank/DDBJ whole genome shotgun (WGS) entry which is preliminary data.</text>
</comment>
<evidence type="ECO:0000256" key="2">
    <source>
        <dbReference type="ARBA" id="ARBA00023027"/>
    </source>
</evidence>
<sequence length="229" mass="25644">MKPKLVVLSGAGMSAESGLATFRGSDGLWEGHKIEEVATWEGWKRNREKVLDFYNARRQQLAKVQPNEGHRAIQALESDFSVHIITQNVDDLHERAGSKNVLHLHGQLTQARSTVDEYLIYDISYRDIALGDTCEKGSQLRPHIVWFGELVPAIEEAVQLTRQADIFVVVGTSLQVYPAASLLDYVPYDAQKFAIDIEKPRSLSSGIQFIQASASEGLKRLREIVIETL</sequence>
<evidence type="ECO:0000256" key="1">
    <source>
        <dbReference type="ARBA" id="ARBA00022679"/>
    </source>
</evidence>
<dbReference type="PANTHER" id="PTHR11085">
    <property type="entry name" value="NAD-DEPENDENT PROTEIN DEACYLASE SIRTUIN-5, MITOCHONDRIAL-RELATED"/>
    <property type="match status" value="1"/>
</dbReference>
<name>A0ABT8F1P7_9BACT</name>
<keyword evidence="2 3" id="KW-0520">NAD</keyword>
<dbReference type="InterPro" id="IPR029035">
    <property type="entry name" value="DHS-like_NAD/FAD-binding_dom"/>
</dbReference>
<evidence type="ECO:0000313" key="7">
    <source>
        <dbReference type="Proteomes" id="UP001168552"/>
    </source>
</evidence>
<feature type="binding site" evidence="3">
    <location>
        <begin position="87"/>
        <end position="90"/>
    </location>
    <ligand>
        <name>NAD(+)</name>
        <dbReference type="ChEBI" id="CHEBI:57540"/>
    </ligand>
</feature>
<reference evidence="6" key="1">
    <citation type="submission" date="2023-06" db="EMBL/GenBank/DDBJ databases">
        <title>Cytophagales bacterium Strain LB-30, isolated from soil.</title>
        <authorList>
            <person name="Liu B."/>
        </authorList>
    </citation>
    <scope>NUCLEOTIDE SEQUENCE</scope>
    <source>
        <strain evidence="6">LB-30</strain>
    </source>
</reference>
<accession>A0ABT8F1P7</accession>
<comment type="similarity">
    <text evidence="3">Belongs to the sirtuin family. Class III subfamily.</text>
</comment>
<evidence type="ECO:0000313" key="6">
    <source>
        <dbReference type="EMBL" id="MDN4164330.1"/>
    </source>
</evidence>
<feature type="binding site" evidence="3">
    <location>
        <position position="214"/>
    </location>
    <ligand>
        <name>NAD(+)</name>
        <dbReference type="ChEBI" id="CHEBI:57540"/>
    </ligand>
</feature>
<feature type="binding site" evidence="3">
    <location>
        <begin position="10"/>
        <end position="29"/>
    </location>
    <ligand>
        <name>NAD(+)</name>
        <dbReference type="ChEBI" id="CHEBI:57540"/>
    </ligand>
</feature>
<comment type="catalytic activity">
    <reaction evidence="3">
        <text>N(6)-acetyl-L-lysyl-[protein] + NAD(+) + H2O = 2''-O-acetyl-ADP-D-ribose + nicotinamide + L-lysyl-[protein]</text>
        <dbReference type="Rhea" id="RHEA:43636"/>
        <dbReference type="Rhea" id="RHEA-COMP:9752"/>
        <dbReference type="Rhea" id="RHEA-COMP:10731"/>
        <dbReference type="ChEBI" id="CHEBI:15377"/>
        <dbReference type="ChEBI" id="CHEBI:17154"/>
        <dbReference type="ChEBI" id="CHEBI:29969"/>
        <dbReference type="ChEBI" id="CHEBI:57540"/>
        <dbReference type="ChEBI" id="CHEBI:61930"/>
        <dbReference type="ChEBI" id="CHEBI:83767"/>
        <dbReference type="EC" id="2.3.1.286"/>
    </reaction>
</comment>
<gene>
    <name evidence="3" type="primary">cobB</name>
    <name evidence="6" type="ORF">QWY31_02390</name>
</gene>
<protein>
    <recommendedName>
        <fullName evidence="3">NAD-dependent protein deacylase</fullName>
        <ecNumber evidence="3">2.3.1.286</ecNumber>
    </recommendedName>
    <alternativeName>
        <fullName evidence="3">Regulatory protein SIR2 homolog</fullName>
    </alternativeName>
</protein>
<dbReference type="Gene3D" id="3.30.1600.10">
    <property type="entry name" value="SIR2/SIRT2 'Small Domain"/>
    <property type="match status" value="1"/>
</dbReference>
<evidence type="ECO:0000256" key="4">
    <source>
        <dbReference type="PROSITE-ProRule" id="PRU00236"/>
    </source>
</evidence>
<comment type="domain">
    <text evidence="3">2 residues (Tyr-54 and Arg-57) present in a large hydrophobic pocket are probably involved in substrate specificity. They are important for desuccinylation activity, but dispensable for deacetylation activity.</text>
</comment>
<dbReference type="Proteomes" id="UP001168552">
    <property type="component" value="Unassembled WGS sequence"/>
</dbReference>
<keyword evidence="1" id="KW-0808">Transferase</keyword>
<comment type="subcellular location">
    <subcellularLocation>
        <location evidence="3">Cytoplasm</location>
    </subcellularLocation>
</comment>
<feature type="binding site" evidence="3">
    <location>
        <begin position="171"/>
        <end position="173"/>
    </location>
    <ligand>
        <name>NAD(+)</name>
        <dbReference type="ChEBI" id="CHEBI:57540"/>
    </ligand>
</feature>
<keyword evidence="7" id="KW-1185">Reference proteome</keyword>
<evidence type="ECO:0000259" key="5">
    <source>
        <dbReference type="PROSITE" id="PS50305"/>
    </source>
</evidence>
<dbReference type="InterPro" id="IPR026590">
    <property type="entry name" value="Ssirtuin_cat_dom"/>
</dbReference>
<feature type="active site" description="Proton acceptor" evidence="3">
    <location>
        <position position="105"/>
    </location>
</feature>
<dbReference type="HAMAP" id="MF_01121">
    <property type="entry name" value="Sirtuin_ClassIII"/>
    <property type="match status" value="1"/>
</dbReference>
<comment type="catalytic activity">
    <reaction evidence="3">
        <text>N(6)-succinyl-L-lysyl-[protein] + NAD(+) + H2O = 2''-O-succinyl-ADP-D-ribose + nicotinamide + L-lysyl-[protein]</text>
        <dbReference type="Rhea" id="RHEA:47668"/>
        <dbReference type="Rhea" id="RHEA-COMP:9752"/>
        <dbReference type="Rhea" id="RHEA-COMP:11877"/>
        <dbReference type="ChEBI" id="CHEBI:15377"/>
        <dbReference type="ChEBI" id="CHEBI:17154"/>
        <dbReference type="ChEBI" id="CHEBI:29969"/>
        <dbReference type="ChEBI" id="CHEBI:57540"/>
        <dbReference type="ChEBI" id="CHEBI:87830"/>
        <dbReference type="ChEBI" id="CHEBI:87832"/>
    </reaction>
</comment>
<dbReference type="InterPro" id="IPR003000">
    <property type="entry name" value="Sirtuin"/>
</dbReference>
<dbReference type="SUPFAM" id="SSF52467">
    <property type="entry name" value="DHS-like NAD/FAD-binding domain"/>
    <property type="match status" value="1"/>
</dbReference>
<comment type="function">
    <text evidence="3">NAD-dependent lysine deacetylase and desuccinylase that specifically removes acetyl and succinyl groups on target proteins. Modulates the activities of several proteins which are inactive in their acylated form.</text>
</comment>
<dbReference type="InterPro" id="IPR026591">
    <property type="entry name" value="Sirtuin_cat_small_dom_sf"/>
</dbReference>
<feature type="domain" description="Deacetylase sirtuin-type" evidence="5">
    <location>
        <begin position="1"/>
        <end position="229"/>
    </location>
</feature>
<dbReference type="Gene3D" id="3.40.50.1220">
    <property type="entry name" value="TPP-binding domain"/>
    <property type="match status" value="1"/>
</dbReference>
<dbReference type="RefSeq" id="WP_320002856.1">
    <property type="nucleotide sequence ID" value="NZ_JAUHJS010000001.1"/>
</dbReference>
<keyword evidence="3" id="KW-0963">Cytoplasm</keyword>
<proteinExistence type="inferred from homology"/>